<dbReference type="RefSeq" id="WP_092587820.1">
    <property type="nucleotide sequence ID" value="NZ_FMTM01000011.1"/>
</dbReference>
<organism evidence="1 2">
    <name type="scientific">Rhizobium mongolense subsp. loessense</name>
    <dbReference type="NCBI Taxonomy" id="158890"/>
    <lineage>
        <taxon>Bacteria</taxon>
        <taxon>Pseudomonadati</taxon>
        <taxon>Pseudomonadota</taxon>
        <taxon>Alphaproteobacteria</taxon>
        <taxon>Hyphomicrobiales</taxon>
        <taxon>Rhizobiaceae</taxon>
        <taxon>Rhizobium/Agrobacterium group</taxon>
        <taxon>Rhizobium</taxon>
    </lineage>
</organism>
<name>A0A1G4TMX7_9HYPH</name>
<proteinExistence type="predicted"/>
<evidence type="ECO:0000313" key="1">
    <source>
        <dbReference type="EMBL" id="SCW82780.1"/>
    </source>
</evidence>
<reference evidence="1 2" key="1">
    <citation type="submission" date="2016-10" db="EMBL/GenBank/DDBJ databases">
        <authorList>
            <person name="de Groot N.N."/>
        </authorList>
    </citation>
    <scope>NUCLEOTIDE SEQUENCE [LARGE SCALE GENOMIC DNA]</scope>
    <source>
        <strain evidence="1 2">CGMCC 1.3401</strain>
    </source>
</reference>
<protein>
    <submittedName>
        <fullName evidence="1">Uncharacterized protein</fullName>
    </submittedName>
</protein>
<dbReference type="AlphaFoldDB" id="A0A1G4TMX7"/>
<gene>
    <name evidence="1" type="ORF">SAMN02927900_05388</name>
</gene>
<dbReference type="Proteomes" id="UP000199542">
    <property type="component" value="Unassembled WGS sequence"/>
</dbReference>
<sequence length="288" mass="31272">MAQSPTNPGEYISCLKVEGRGEADAFILIVTTNEERTLHVSRIFFYQNFPTQEGTIAVSLDTWLVDFTVATDGTIISISADGVVWSTRGGDPAQTKLSRDPLTKICGPLDSATIATVGFHGRAFRQDGDTWTDLNYPDDHNLYDVTALSNNDIYVCGAGGVFAHYDGVDWTQIDLPTNRNLHTVTHNADGRVVVAGNAGIIFVGSLAAGFEETSAEEVDIHGSCVYRGRFVLASPGYGCFALDGTTVSEFQRGFEPFRITANGRHLLAAEDARVVLYDGSAWRVMDVF</sequence>
<dbReference type="SUPFAM" id="SSF110296">
    <property type="entry name" value="Oligoxyloglucan reducing end-specific cellobiohydrolase"/>
    <property type="match status" value="1"/>
</dbReference>
<evidence type="ECO:0000313" key="2">
    <source>
        <dbReference type="Proteomes" id="UP000199542"/>
    </source>
</evidence>
<dbReference type="EMBL" id="FMTM01000011">
    <property type="protein sequence ID" value="SCW82780.1"/>
    <property type="molecule type" value="Genomic_DNA"/>
</dbReference>
<accession>A0A1G4TMX7</accession>